<dbReference type="Pfam" id="PF00106">
    <property type="entry name" value="adh_short"/>
    <property type="match status" value="1"/>
</dbReference>
<evidence type="ECO:0000256" key="1">
    <source>
        <dbReference type="ARBA" id="ARBA00006484"/>
    </source>
</evidence>
<reference evidence="4 5" key="1">
    <citation type="journal article" date="2010" name="J. Bacteriol.">
        <title>Genome sequence of the dioxin-mineralizing bacterium Sphingomonas wittichii RW1.</title>
        <authorList>
            <person name="Miller T.R."/>
            <person name="Delcher A.L."/>
            <person name="Salzberg S.L."/>
            <person name="Saunders E."/>
            <person name="Detter J.C."/>
            <person name="Halden R.U."/>
        </authorList>
    </citation>
    <scope>NUCLEOTIDE SEQUENCE [LARGE SCALE GENOMIC DNA]</scope>
    <source>
        <strain evidence="5">DSM 6014 / CCUG 31198 / JCM 15750 / NBRC 105917 / EY 4224 / RW1</strain>
    </source>
</reference>
<dbReference type="GO" id="GO:0016491">
    <property type="term" value="F:oxidoreductase activity"/>
    <property type="evidence" value="ECO:0007669"/>
    <property type="project" value="UniProtKB-KW"/>
</dbReference>
<dbReference type="PANTHER" id="PTHR45024">
    <property type="entry name" value="DEHYDROGENASES, SHORT CHAIN"/>
    <property type="match status" value="1"/>
</dbReference>
<dbReference type="InterPro" id="IPR002347">
    <property type="entry name" value="SDR_fam"/>
</dbReference>
<dbReference type="InterPro" id="IPR057326">
    <property type="entry name" value="KR_dom"/>
</dbReference>
<comment type="similarity">
    <text evidence="1">Belongs to the short-chain dehydrogenases/reductases (SDR) family.</text>
</comment>
<dbReference type="OrthoDB" id="9804774at2"/>
<dbReference type="Proteomes" id="UP000001989">
    <property type="component" value="Chromosome"/>
</dbReference>
<dbReference type="EMBL" id="CP000699">
    <property type="protein sequence ID" value="ABQ69749.1"/>
    <property type="molecule type" value="Genomic_DNA"/>
</dbReference>
<evidence type="ECO:0000313" key="5">
    <source>
        <dbReference type="Proteomes" id="UP000001989"/>
    </source>
</evidence>
<dbReference type="PRINTS" id="PR00081">
    <property type="entry name" value="GDHRDH"/>
</dbReference>
<organism evidence="4 5">
    <name type="scientific">Rhizorhabdus wittichii (strain DSM 6014 / CCUG 31198 / JCM 15750 / NBRC 105917 / EY 4224 / RW1)</name>
    <name type="common">Sphingomonas wittichii</name>
    <dbReference type="NCBI Taxonomy" id="392499"/>
    <lineage>
        <taxon>Bacteria</taxon>
        <taxon>Pseudomonadati</taxon>
        <taxon>Pseudomonadota</taxon>
        <taxon>Alphaproteobacteria</taxon>
        <taxon>Sphingomonadales</taxon>
        <taxon>Sphingomonadaceae</taxon>
        <taxon>Rhizorhabdus</taxon>
    </lineage>
</organism>
<dbReference type="AlphaFoldDB" id="A0A9J9HDQ7"/>
<evidence type="ECO:0000259" key="3">
    <source>
        <dbReference type="SMART" id="SM00822"/>
    </source>
</evidence>
<sequence length="316" mass="33675">MTRRLEGRVAVVTGAGRGLGAAYALALADHGAKVVLNDLGAGLQGEKIDEDPVVQVAEAIRAKGGEAVIDRGDVADFDAAGQLIETALSSFGALDILINNAGILRDRMLVNMTVQEWDDVIRVHLRGHFCPTQHAAVHWRERAKQGKADAVLIHTTSIAGLHGNAGQANYSTAKSGLATLAYLNHLELHARYGVRAYAIAPNARTRLTLNSPGAADLVREPEAGTFDYFSPDNVAAFVAWLGAADCAAPSGTIYGVEGGLVRRYDAWHIATSINNGDKRWTFEELDARVDELAAGHERTFTPLSEILIAPGQAPRA</sequence>
<dbReference type="SMART" id="SM00822">
    <property type="entry name" value="PKS_KR"/>
    <property type="match status" value="1"/>
</dbReference>
<protein>
    <submittedName>
        <fullName evidence="4">Short-chain dehydrogenase/reductase SDR</fullName>
    </submittedName>
</protein>
<dbReference type="Gene3D" id="3.40.50.720">
    <property type="entry name" value="NAD(P)-binding Rossmann-like Domain"/>
    <property type="match status" value="1"/>
</dbReference>
<dbReference type="InterPro" id="IPR051687">
    <property type="entry name" value="Peroxisomal_Beta-Oxidation"/>
</dbReference>
<dbReference type="PANTHER" id="PTHR45024:SF2">
    <property type="entry name" value="SCP2 DOMAIN-CONTAINING PROTEIN"/>
    <property type="match status" value="1"/>
</dbReference>
<evidence type="ECO:0000256" key="2">
    <source>
        <dbReference type="ARBA" id="ARBA00023002"/>
    </source>
</evidence>
<dbReference type="InterPro" id="IPR036291">
    <property type="entry name" value="NAD(P)-bd_dom_sf"/>
</dbReference>
<dbReference type="SUPFAM" id="SSF51735">
    <property type="entry name" value="NAD(P)-binding Rossmann-fold domains"/>
    <property type="match status" value="1"/>
</dbReference>
<evidence type="ECO:0000313" key="4">
    <source>
        <dbReference type="EMBL" id="ABQ69749.1"/>
    </source>
</evidence>
<keyword evidence="5" id="KW-1185">Reference proteome</keyword>
<dbReference type="KEGG" id="swi:Swit_3403"/>
<proteinExistence type="inferred from homology"/>
<gene>
    <name evidence="4" type="ordered locus">Swit_3403</name>
</gene>
<accession>A0A9J9HDQ7</accession>
<feature type="domain" description="Ketoreductase" evidence="3">
    <location>
        <begin position="8"/>
        <end position="202"/>
    </location>
</feature>
<keyword evidence="2" id="KW-0560">Oxidoreductase</keyword>
<name>A0A9J9HDQ7_RHIWR</name>